<dbReference type="PANTHER" id="PTHR30514">
    <property type="entry name" value="GLUCOKINASE"/>
    <property type="match status" value="1"/>
</dbReference>
<dbReference type="InterPro" id="IPR000281">
    <property type="entry name" value="HTH_RpiR"/>
</dbReference>
<keyword evidence="3" id="KW-0804">Transcription</keyword>
<dbReference type="CDD" id="cd05013">
    <property type="entry name" value="SIS_RpiR"/>
    <property type="match status" value="1"/>
</dbReference>
<dbReference type="InterPro" id="IPR001347">
    <property type="entry name" value="SIS_dom"/>
</dbReference>
<dbReference type="Gene3D" id="3.40.50.10490">
    <property type="entry name" value="Glucose-6-phosphate isomerase like protein, domain 1"/>
    <property type="match status" value="1"/>
</dbReference>
<dbReference type="Pfam" id="PF01380">
    <property type="entry name" value="SIS"/>
    <property type="match status" value="1"/>
</dbReference>
<evidence type="ECO:0000313" key="6">
    <source>
        <dbReference type="EMBL" id="BAT27745.1"/>
    </source>
</evidence>
<evidence type="ECO:0000256" key="1">
    <source>
        <dbReference type="ARBA" id="ARBA00023015"/>
    </source>
</evidence>
<accession>A0A0N7KXS6</accession>
<feature type="domain" description="SIS" evidence="5">
    <location>
        <begin position="136"/>
        <end position="271"/>
    </location>
</feature>
<dbReference type="InterPro" id="IPR047640">
    <property type="entry name" value="RpiR-like"/>
</dbReference>
<dbReference type="PANTHER" id="PTHR30514:SF20">
    <property type="entry name" value="TRANSCRIPTIONAL REGULATOR"/>
    <property type="match status" value="1"/>
</dbReference>
<evidence type="ECO:0000256" key="2">
    <source>
        <dbReference type="ARBA" id="ARBA00023125"/>
    </source>
</evidence>
<dbReference type="RefSeq" id="WP_062226762.1">
    <property type="nucleotide sequence ID" value="NZ_BBWR01000003.1"/>
</dbReference>
<dbReference type="Pfam" id="PF01418">
    <property type="entry name" value="HTH_6"/>
    <property type="match status" value="1"/>
</dbReference>
<dbReference type="InterPro" id="IPR035472">
    <property type="entry name" value="RpiR-like_SIS"/>
</dbReference>
<dbReference type="GO" id="GO:0003677">
    <property type="term" value="F:DNA binding"/>
    <property type="evidence" value="ECO:0007669"/>
    <property type="project" value="UniProtKB-KW"/>
</dbReference>
<dbReference type="GO" id="GO:1901135">
    <property type="term" value="P:carbohydrate derivative metabolic process"/>
    <property type="evidence" value="ECO:0007669"/>
    <property type="project" value="InterPro"/>
</dbReference>
<dbReference type="SUPFAM" id="SSF53697">
    <property type="entry name" value="SIS domain"/>
    <property type="match status" value="1"/>
</dbReference>
<dbReference type="InterPro" id="IPR009057">
    <property type="entry name" value="Homeodomain-like_sf"/>
</dbReference>
<keyword evidence="1" id="KW-0805">Transcription regulation</keyword>
<protein>
    <submittedName>
        <fullName evidence="6">Transcriptional regulator RpiR family protein</fullName>
    </submittedName>
</protein>
<sequence length="274" mass="29716">MNALPPPQTMDDFRERLLAIADTLPRRLRQCADLVARAPERIAVSTVAELAAAADVPPSAFVRFCQLFGFSGFSEMQKLFREAHAPRWPDYATRLESLRRQGHDSPSALLAEFVEAGRHSLADLANALDNAALDEAVEVLAQARTIHLVGFRRVFPVVSYMAYALEKMEIPAVLHGAVGHFDTRHAMLEGDALVAVTFAPYTPATVDLAAYAAERGLPVVAITDTMTSPLWRVKATRLSVAEVDVGAFRALAATLSLATALVVATGARRGRLEQ</sequence>
<keyword evidence="2" id="KW-0238">DNA-binding</keyword>
<dbReference type="AlphaFoldDB" id="A0A0N7KXS6"/>
<dbReference type="InterPro" id="IPR036388">
    <property type="entry name" value="WH-like_DNA-bd_sf"/>
</dbReference>
<dbReference type="OrthoDB" id="9814005at2"/>
<dbReference type="InterPro" id="IPR046348">
    <property type="entry name" value="SIS_dom_sf"/>
</dbReference>
<dbReference type="EMBL" id="LC066375">
    <property type="protein sequence ID" value="BAT27745.1"/>
    <property type="molecule type" value="Genomic_DNA"/>
</dbReference>
<dbReference type="SUPFAM" id="SSF46689">
    <property type="entry name" value="Homeodomain-like"/>
    <property type="match status" value="1"/>
</dbReference>
<dbReference type="GO" id="GO:0003700">
    <property type="term" value="F:DNA-binding transcription factor activity"/>
    <property type="evidence" value="ECO:0007669"/>
    <property type="project" value="InterPro"/>
</dbReference>
<proteinExistence type="predicted"/>
<dbReference type="PROSITE" id="PS51071">
    <property type="entry name" value="HTH_RPIR"/>
    <property type="match status" value="1"/>
</dbReference>
<dbReference type="Gene3D" id="1.10.10.10">
    <property type="entry name" value="Winged helix-like DNA-binding domain superfamily/Winged helix DNA-binding domain"/>
    <property type="match status" value="1"/>
</dbReference>
<dbReference type="GO" id="GO:0097367">
    <property type="term" value="F:carbohydrate derivative binding"/>
    <property type="evidence" value="ECO:0007669"/>
    <property type="project" value="InterPro"/>
</dbReference>
<organism evidence="6">
    <name type="scientific">Aureimonas frigidaquae</name>
    <dbReference type="NCBI Taxonomy" id="424757"/>
    <lineage>
        <taxon>Bacteria</taxon>
        <taxon>Pseudomonadati</taxon>
        <taxon>Pseudomonadota</taxon>
        <taxon>Alphaproteobacteria</taxon>
        <taxon>Hyphomicrobiales</taxon>
        <taxon>Aurantimonadaceae</taxon>
        <taxon>Aureimonas</taxon>
    </lineage>
</organism>
<reference evidence="6" key="1">
    <citation type="journal article" date="2015" name="Proc. Natl. Acad. Sci. U.S.A.">
        <title>Bacterial clade with the ribosomal RNA operon on a small plasmid rather than the chromosome.</title>
        <authorList>
            <person name="Anda M."/>
            <person name="Ohtsubo Y."/>
            <person name="Okubo T."/>
            <person name="Sugawara M."/>
            <person name="Nagata Y."/>
            <person name="Tsuda M."/>
            <person name="Minamisawa K."/>
            <person name="Mitsui H."/>
        </authorList>
    </citation>
    <scope>NUCLEOTIDE SEQUENCE</scope>
    <source>
        <strain evidence="6">JCM 14755</strain>
    </source>
</reference>
<name>A0A0N7KXS6_9HYPH</name>
<feature type="domain" description="HTH rpiR-type" evidence="4">
    <location>
        <begin position="11"/>
        <end position="87"/>
    </location>
</feature>
<dbReference type="PROSITE" id="PS51464">
    <property type="entry name" value="SIS"/>
    <property type="match status" value="1"/>
</dbReference>
<evidence type="ECO:0000256" key="3">
    <source>
        <dbReference type="ARBA" id="ARBA00023163"/>
    </source>
</evidence>
<evidence type="ECO:0000259" key="5">
    <source>
        <dbReference type="PROSITE" id="PS51464"/>
    </source>
</evidence>
<evidence type="ECO:0000259" key="4">
    <source>
        <dbReference type="PROSITE" id="PS51071"/>
    </source>
</evidence>